<accession>A0A498SU07</accession>
<dbReference type="EMBL" id="UPTC01005601">
    <property type="protein sequence ID" value="VBB35344.1"/>
    <property type="molecule type" value="Genomic_DNA"/>
</dbReference>
<proteinExistence type="predicted"/>
<feature type="coiled-coil region" evidence="1">
    <location>
        <begin position="1"/>
        <end position="57"/>
    </location>
</feature>
<protein>
    <submittedName>
        <fullName evidence="2">Uncharacterized protein</fullName>
    </submittedName>
</protein>
<evidence type="ECO:0000313" key="2">
    <source>
        <dbReference type="EMBL" id="VBB35344.1"/>
    </source>
</evidence>
<keyword evidence="3" id="KW-1185">Reference proteome</keyword>
<gene>
    <name evidence="2" type="ORF">NAV_LOCUS10135</name>
</gene>
<evidence type="ECO:0000313" key="3">
    <source>
        <dbReference type="Proteomes" id="UP000276991"/>
    </source>
</evidence>
<keyword evidence="1" id="KW-0175">Coiled coil</keyword>
<dbReference type="Proteomes" id="UP000276991">
    <property type="component" value="Unassembled WGS sequence"/>
</dbReference>
<dbReference type="AlphaFoldDB" id="A0A498SU07"/>
<reference evidence="2 3" key="1">
    <citation type="submission" date="2018-08" db="EMBL/GenBank/DDBJ databases">
        <authorList>
            <person name="Laetsch R D."/>
            <person name="Stevens L."/>
            <person name="Kumar S."/>
            <person name="Blaxter L. M."/>
        </authorList>
    </citation>
    <scope>NUCLEOTIDE SEQUENCE [LARGE SCALE GENOMIC DNA]</scope>
</reference>
<evidence type="ECO:0000256" key="1">
    <source>
        <dbReference type="SAM" id="Coils"/>
    </source>
</evidence>
<sequence length="113" mass="13401">MAALREEFEKYEDEAERTSYECMTLTEEMLLELYTTFDKMEAQCDQFEAMIEKMHATWLKMSEILTEMKEVLKKYKFFQYISSQSTPYSRPICVAAQFCVSRALRVMLPSLSK</sequence>
<name>A0A498SU07_ACAVI</name>
<organism evidence="2 3">
    <name type="scientific">Acanthocheilonema viteae</name>
    <name type="common">Filarial nematode worm</name>
    <name type="synonym">Dipetalonema viteae</name>
    <dbReference type="NCBI Taxonomy" id="6277"/>
    <lineage>
        <taxon>Eukaryota</taxon>
        <taxon>Metazoa</taxon>
        <taxon>Ecdysozoa</taxon>
        <taxon>Nematoda</taxon>
        <taxon>Chromadorea</taxon>
        <taxon>Rhabditida</taxon>
        <taxon>Spirurina</taxon>
        <taxon>Spiruromorpha</taxon>
        <taxon>Filarioidea</taxon>
        <taxon>Onchocercidae</taxon>
        <taxon>Acanthocheilonema</taxon>
    </lineage>
</organism>
<feature type="non-terminal residue" evidence="2">
    <location>
        <position position="113"/>
    </location>
</feature>